<dbReference type="AlphaFoldDB" id="A0A2Y8ZV84"/>
<sequence length="221" mass="22855">MTNPAQRCGVTTKSPSAATRLPVAGGDLSVASVGTGGRVGILLHQSDGDLCQWWPYAARWATGDVRLIVVDQCGFGPSNCTATPRQQVAALVAYARRSPTTSVTLVGASMGGTIALAEGQDAGASAIVDLSGPPTWYDETPAEQAAARTTIPLLIACSKTDSDTSPSTLQAAVKKSAAKPAFFTDDQRGHGVDMLTSLDGQPTPLAALVRDWISGDRRTSI</sequence>
<dbReference type="Proteomes" id="UP000250028">
    <property type="component" value="Unassembled WGS sequence"/>
</dbReference>
<dbReference type="InterPro" id="IPR000073">
    <property type="entry name" value="AB_hydrolase_1"/>
</dbReference>
<name>A0A2Y8ZV84_9MICO</name>
<reference evidence="2" key="1">
    <citation type="submission" date="2016-10" db="EMBL/GenBank/DDBJ databases">
        <authorList>
            <person name="Varghese N."/>
            <person name="Submissions S."/>
        </authorList>
    </citation>
    <scope>NUCLEOTIDE SEQUENCE [LARGE SCALE GENOMIC DNA]</scope>
    <source>
        <strain evidence="2">DSM 22951</strain>
    </source>
</reference>
<evidence type="ECO:0000313" key="2">
    <source>
        <dbReference type="Proteomes" id="UP000250028"/>
    </source>
</evidence>
<accession>A0A2Y8ZV84</accession>
<proteinExistence type="predicted"/>
<keyword evidence="2" id="KW-1185">Reference proteome</keyword>
<dbReference type="SUPFAM" id="SSF53474">
    <property type="entry name" value="alpha/beta-Hydrolases"/>
    <property type="match status" value="1"/>
</dbReference>
<dbReference type="InterPro" id="IPR029058">
    <property type="entry name" value="AB_hydrolase_fold"/>
</dbReference>
<dbReference type="GO" id="GO:0016787">
    <property type="term" value="F:hydrolase activity"/>
    <property type="evidence" value="ECO:0007669"/>
    <property type="project" value="UniProtKB-KW"/>
</dbReference>
<organism evidence="1 2">
    <name type="scientific">Branchiibius hedensis</name>
    <dbReference type="NCBI Taxonomy" id="672460"/>
    <lineage>
        <taxon>Bacteria</taxon>
        <taxon>Bacillati</taxon>
        <taxon>Actinomycetota</taxon>
        <taxon>Actinomycetes</taxon>
        <taxon>Micrococcales</taxon>
        <taxon>Dermacoccaceae</taxon>
        <taxon>Branchiibius</taxon>
    </lineage>
</organism>
<evidence type="ECO:0000313" key="1">
    <source>
        <dbReference type="EMBL" id="SSA34219.1"/>
    </source>
</evidence>
<gene>
    <name evidence="1" type="ORF">SAMN04489750_1526</name>
</gene>
<protein>
    <submittedName>
        <fullName evidence="1">Alpha/beta hydrolase family protein</fullName>
    </submittedName>
</protein>
<dbReference type="Gene3D" id="3.40.50.1820">
    <property type="entry name" value="alpha/beta hydrolase"/>
    <property type="match status" value="1"/>
</dbReference>
<dbReference type="EMBL" id="UESZ01000001">
    <property type="protein sequence ID" value="SSA34219.1"/>
    <property type="molecule type" value="Genomic_DNA"/>
</dbReference>
<keyword evidence="1" id="KW-0378">Hydrolase</keyword>
<dbReference type="PRINTS" id="PR00111">
    <property type="entry name" value="ABHYDROLASE"/>
</dbReference>